<accession>A0AB38Z2R7</accession>
<sequence length="34" mass="3733">MIECSLGWDAVRLAIAFFCFGIAFSMCIDGLFGK</sequence>
<protein>
    <submittedName>
        <fullName evidence="2">Uncharacterized protein</fullName>
    </submittedName>
</protein>
<keyword evidence="1" id="KW-1133">Transmembrane helix</keyword>
<keyword evidence="1" id="KW-0472">Membrane</keyword>
<evidence type="ECO:0000313" key="2">
    <source>
        <dbReference type="EMBL" id="WNO23941.1"/>
    </source>
</evidence>
<proteinExistence type="predicted"/>
<feature type="transmembrane region" description="Helical" evidence="1">
    <location>
        <begin position="12"/>
        <end position="32"/>
    </location>
</feature>
<organism evidence="2">
    <name type="scientific">Escherichia phage fDHCT2</name>
    <dbReference type="NCBI Taxonomy" id="3075956"/>
    <lineage>
        <taxon>Viruses</taxon>
        <taxon>Duplodnaviria</taxon>
        <taxon>Heunggongvirae</taxon>
        <taxon>Uroviricota</taxon>
        <taxon>Caudoviricetes</taxon>
    </lineage>
</organism>
<evidence type="ECO:0000256" key="1">
    <source>
        <dbReference type="SAM" id="Phobius"/>
    </source>
</evidence>
<keyword evidence="1" id="KW-0812">Transmembrane</keyword>
<reference evidence="2" key="1">
    <citation type="submission" date="2023-08" db="EMBL/GenBank/DDBJ databases">
        <authorList>
            <person name="Midha T."/>
            <person name="Baranwal S."/>
        </authorList>
    </citation>
    <scope>NUCLEOTIDE SEQUENCE</scope>
</reference>
<gene>
    <name evidence="2" type="ORF">HGJLBNNL_00045</name>
</gene>
<name>A0AB38Z2R7_9CAUD</name>
<dbReference type="EMBL" id="OR427838">
    <property type="protein sequence ID" value="WNO23941.1"/>
    <property type="molecule type" value="Genomic_DNA"/>
</dbReference>